<sequence length="80" mass="8461">MPDPATVLAVRVLAAAPTCQSHESLSAFARLMFAPALVIAGFIVLGVTILWGIAILDRWDGVRNRRRSRAAPLPPGINGG</sequence>
<dbReference type="AlphaFoldDB" id="A0A941IHP1"/>
<gene>
    <name evidence="2" type="ORF">KDK95_20750</name>
</gene>
<keyword evidence="3" id="KW-1185">Reference proteome</keyword>
<evidence type="ECO:0000313" key="3">
    <source>
        <dbReference type="Proteomes" id="UP000676325"/>
    </source>
</evidence>
<comment type="caution">
    <text evidence="2">The sequence shown here is derived from an EMBL/GenBank/DDBJ whole genome shotgun (WGS) entry which is preliminary data.</text>
</comment>
<dbReference type="EMBL" id="JAGSOH010000065">
    <property type="protein sequence ID" value="MBR7828750.1"/>
    <property type="molecule type" value="Genomic_DNA"/>
</dbReference>
<proteinExistence type="predicted"/>
<dbReference type="Proteomes" id="UP000676325">
    <property type="component" value="Unassembled WGS sequence"/>
</dbReference>
<keyword evidence="1" id="KW-0472">Membrane</keyword>
<name>A0A941IHP1_9ACTN</name>
<dbReference type="RefSeq" id="WP_212519886.1">
    <property type="nucleotide sequence ID" value="NZ_JAGSOH010000065.1"/>
</dbReference>
<reference evidence="2" key="1">
    <citation type="submission" date="2021-04" db="EMBL/GenBank/DDBJ databases">
        <title>Genome based classification of Actinospica acidithermotolerans sp. nov., an actinobacterium isolated from an Indonesian hot spring.</title>
        <authorList>
            <person name="Kusuma A.B."/>
            <person name="Putra K.E."/>
            <person name="Nafisah S."/>
            <person name="Loh J."/>
            <person name="Nouioui I."/>
            <person name="Goodfellow M."/>
        </authorList>
    </citation>
    <scope>NUCLEOTIDE SEQUENCE</scope>
    <source>
        <strain evidence="2">MGRD01-02</strain>
    </source>
</reference>
<evidence type="ECO:0000313" key="2">
    <source>
        <dbReference type="EMBL" id="MBR7828750.1"/>
    </source>
</evidence>
<keyword evidence="1" id="KW-0812">Transmembrane</keyword>
<accession>A0A941IHP1</accession>
<protein>
    <submittedName>
        <fullName evidence="2">Uncharacterized protein</fullName>
    </submittedName>
</protein>
<feature type="transmembrane region" description="Helical" evidence="1">
    <location>
        <begin position="31"/>
        <end position="56"/>
    </location>
</feature>
<organism evidence="2 3">
    <name type="scientific">Actinospica acidithermotolerans</name>
    <dbReference type="NCBI Taxonomy" id="2828514"/>
    <lineage>
        <taxon>Bacteria</taxon>
        <taxon>Bacillati</taxon>
        <taxon>Actinomycetota</taxon>
        <taxon>Actinomycetes</taxon>
        <taxon>Catenulisporales</taxon>
        <taxon>Actinospicaceae</taxon>
        <taxon>Actinospica</taxon>
    </lineage>
</organism>
<keyword evidence="1" id="KW-1133">Transmembrane helix</keyword>
<evidence type="ECO:0000256" key="1">
    <source>
        <dbReference type="SAM" id="Phobius"/>
    </source>
</evidence>